<sequence length="474" mass="48416">MVTRGFGRAMVCAVLLAIATSMSGCSLLTEPPPEVTAAIDTATEAIRQSAGVAEVTADIYPVDLKDGGPLTDPDAWTASITVEAEASGVDVQALAGSVGQNVAVGIVSTRAVLRIPGENGDADAQLSFTPLPHGSTVITEPDEMADAALALRELGGARSVTVFDHGDPAVVRVDSADRWAGLTQALRALPGFGLDALSAVTLHTVEDGPARGDSWLTIDTESPQVAFVRFLGELSTDGAVFSVSFTGIDTRLDASAQRPALRVQVSTATQVTTVAGMLTALEDADTTVQGVPRATFEVATRTTDPDLTRTGYLGLPLGSAEPDDRVSDIPDAAPLDPDAAPLDPGAAPLDSLDPAAAADQLEGDRALVSALLDAAGDAAGIRGPATVTIGPCGDGANEQVHGSVIIPIFEIADSADEAFDAITTAWERRGITKSDRAMGTDFYTAADDSLDTLSIRGGTAGISITVTTPCIVTG</sequence>
<organism evidence="3 4">
    <name type="scientific">Cryobacterium zongtaii</name>
    <dbReference type="NCBI Taxonomy" id="1259217"/>
    <lineage>
        <taxon>Bacteria</taxon>
        <taxon>Bacillati</taxon>
        <taxon>Actinomycetota</taxon>
        <taxon>Actinomycetes</taxon>
        <taxon>Micrococcales</taxon>
        <taxon>Microbacteriaceae</taxon>
        <taxon>Cryobacterium</taxon>
    </lineage>
</organism>
<proteinExistence type="predicted"/>
<accession>A0A2S3ZPF8</accession>
<evidence type="ECO:0000313" key="3">
    <source>
        <dbReference type="EMBL" id="POH71105.1"/>
    </source>
</evidence>
<feature type="compositionally biased region" description="Low complexity" evidence="1">
    <location>
        <begin position="330"/>
        <end position="352"/>
    </location>
</feature>
<gene>
    <name evidence="3" type="ORF">C3B59_02495</name>
</gene>
<dbReference type="OrthoDB" id="5095937at2"/>
<feature type="chain" id="PRO_5039472082" evidence="2">
    <location>
        <begin position="24"/>
        <end position="474"/>
    </location>
</feature>
<protein>
    <submittedName>
        <fullName evidence="3">Uncharacterized protein</fullName>
    </submittedName>
</protein>
<keyword evidence="2" id="KW-0732">Signal</keyword>
<feature type="signal peptide" evidence="2">
    <location>
        <begin position="1"/>
        <end position="23"/>
    </location>
</feature>
<name>A0A2S3ZPF8_9MICO</name>
<dbReference type="AlphaFoldDB" id="A0A2S3ZPF8"/>
<evidence type="ECO:0000256" key="2">
    <source>
        <dbReference type="SAM" id="SignalP"/>
    </source>
</evidence>
<comment type="caution">
    <text evidence="3">The sequence shown here is derived from an EMBL/GenBank/DDBJ whole genome shotgun (WGS) entry which is preliminary data.</text>
</comment>
<evidence type="ECO:0000256" key="1">
    <source>
        <dbReference type="SAM" id="MobiDB-lite"/>
    </source>
</evidence>
<evidence type="ECO:0000313" key="4">
    <source>
        <dbReference type="Proteomes" id="UP000237104"/>
    </source>
</evidence>
<dbReference type="EMBL" id="PPXF01000012">
    <property type="protein sequence ID" value="POH71105.1"/>
    <property type="molecule type" value="Genomic_DNA"/>
</dbReference>
<dbReference type="RefSeq" id="WP_103429896.1">
    <property type="nucleotide sequence ID" value="NZ_PPXF01000012.1"/>
</dbReference>
<dbReference type="Proteomes" id="UP000237104">
    <property type="component" value="Unassembled WGS sequence"/>
</dbReference>
<dbReference type="PROSITE" id="PS51257">
    <property type="entry name" value="PROKAR_LIPOPROTEIN"/>
    <property type="match status" value="1"/>
</dbReference>
<reference evidence="3 4" key="1">
    <citation type="submission" date="2018-01" db="EMBL/GenBank/DDBJ databases">
        <title>Cryobacterium sp. nov., from glaciers in China.</title>
        <authorList>
            <person name="Liu Q."/>
            <person name="Xin Y.-H."/>
        </authorList>
    </citation>
    <scope>NUCLEOTIDE SEQUENCE [LARGE SCALE GENOMIC DNA]</scope>
    <source>
        <strain evidence="3 4">TMB1-8</strain>
    </source>
</reference>
<feature type="region of interest" description="Disordered" evidence="1">
    <location>
        <begin position="307"/>
        <end position="352"/>
    </location>
</feature>